<dbReference type="SUPFAM" id="SSF55729">
    <property type="entry name" value="Acyl-CoA N-acyltransferases (Nat)"/>
    <property type="match status" value="1"/>
</dbReference>
<reference evidence="2 3" key="1">
    <citation type="submission" date="2018-04" db="EMBL/GenBank/DDBJ databases">
        <authorList>
            <person name="Go L.Y."/>
            <person name="Mitchell J.A."/>
        </authorList>
    </citation>
    <scope>NUCLEOTIDE SEQUENCE [LARGE SCALE GENOMIC DNA]</scope>
    <source>
        <strain evidence="2 3">TPD7010</strain>
    </source>
</reference>
<evidence type="ECO:0000259" key="1">
    <source>
        <dbReference type="PROSITE" id="PS51186"/>
    </source>
</evidence>
<comment type="caution">
    <text evidence="2">The sequence shown here is derived from an EMBL/GenBank/DDBJ whole genome shotgun (WGS) entry which is preliminary data.</text>
</comment>
<dbReference type="AlphaFoldDB" id="A0A2T7VPR0"/>
<dbReference type="EMBL" id="QDFT01000074">
    <property type="protein sequence ID" value="PVE58824.1"/>
    <property type="molecule type" value="Genomic_DNA"/>
</dbReference>
<dbReference type="PROSITE" id="PS51186">
    <property type="entry name" value="GNAT"/>
    <property type="match status" value="1"/>
</dbReference>
<evidence type="ECO:0000313" key="2">
    <source>
        <dbReference type="EMBL" id="PVE58824.1"/>
    </source>
</evidence>
<name>A0A2T7VPR0_MICTE</name>
<dbReference type="Pfam" id="PF00583">
    <property type="entry name" value="Acetyltransf_1"/>
    <property type="match status" value="1"/>
</dbReference>
<dbReference type="GO" id="GO:0016747">
    <property type="term" value="F:acyltransferase activity, transferring groups other than amino-acyl groups"/>
    <property type="evidence" value="ECO:0007669"/>
    <property type="project" value="InterPro"/>
</dbReference>
<protein>
    <recommendedName>
        <fullName evidence="1">N-acetyltransferase domain-containing protein</fullName>
    </recommendedName>
</protein>
<feature type="domain" description="N-acetyltransferase" evidence="1">
    <location>
        <begin position="17"/>
        <end position="188"/>
    </location>
</feature>
<dbReference type="Proteomes" id="UP000244649">
    <property type="component" value="Unassembled WGS sequence"/>
</dbReference>
<organism evidence="2 3">
    <name type="scientific">Microbacterium testaceum</name>
    <name type="common">Aureobacterium testaceum</name>
    <name type="synonym">Brevibacterium testaceum</name>
    <dbReference type="NCBI Taxonomy" id="2033"/>
    <lineage>
        <taxon>Bacteria</taxon>
        <taxon>Bacillati</taxon>
        <taxon>Actinomycetota</taxon>
        <taxon>Actinomycetes</taxon>
        <taxon>Micrococcales</taxon>
        <taxon>Microbacteriaceae</taxon>
        <taxon>Microbacterium</taxon>
    </lineage>
</organism>
<gene>
    <name evidence="2" type="ORF">DC432_15460</name>
</gene>
<dbReference type="InterPro" id="IPR000182">
    <property type="entry name" value="GNAT_dom"/>
</dbReference>
<evidence type="ECO:0000313" key="3">
    <source>
        <dbReference type="Proteomes" id="UP000244649"/>
    </source>
</evidence>
<dbReference type="Gene3D" id="3.40.630.30">
    <property type="match status" value="1"/>
</dbReference>
<sequence length="208" mass="22995">MDTQNGAVMGLANDGWQPRRVHSDADRERIREFYQRTMGDPTGWDVLTREQDRQLGLPSGHLVAEDENGTLAGCIYFSADPEDVLDWRSRGEDELADTIASDVMMIHQMAVAQPHRRKGLGTALLLGARDAALGAGAALMLLALDDTQDGLADFYDENNYVVVPRGRNIAVTFHSFQAAAVRFPQSVPSHRWAYQVLSSRRVAVDEIA</sequence>
<proteinExistence type="predicted"/>
<dbReference type="InterPro" id="IPR016181">
    <property type="entry name" value="Acyl_CoA_acyltransferase"/>
</dbReference>
<dbReference type="CDD" id="cd04301">
    <property type="entry name" value="NAT_SF"/>
    <property type="match status" value="1"/>
</dbReference>
<accession>A0A2T7VPR0</accession>